<reference evidence="2" key="1">
    <citation type="submission" date="2022-01" db="UniProtKB">
        <authorList>
            <consortium name="EnsemblMetazoa"/>
        </authorList>
    </citation>
    <scope>IDENTIFICATION</scope>
</reference>
<feature type="chain" id="PRO_5035306853" description="CPR type cuticle protein" evidence="1">
    <location>
        <begin position="17"/>
        <end position="106"/>
    </location>
</feature>
<dbReference type="Proteomes" id="UP000494040">
    <property type="component" value="Unassembled WGS sequence"/>
</dbReference>
<name>A0A8I6RTM2_CIMLE</name>
<evidence type="ECO:0008006" key="4">
    <source>
        <dbReference type="Google" id="ProtNLM"/>
    </source>
</evidence>
<dbReference type="AlphaFoldDB" id="A0A8I6RTM2"/>
<keyword evidence="3" id="KW-1185">Reference proteome</keyword>
<dbReference type="GeneID" id="106667696"/>
<dbReference type="KEGG" id="clec:106667696"/>
<sequence>MRLLFLFLSLICACIGQELNGYINPIWVMGSRGRGRALNSRYLTNNVYREPRVITDLVYMDENGRYHPVYRQERMYRSQAAEPYYRDNEQYMPLASEQNVLQADNV</sequence>
<proteinExistence type="predicted"/>
<dbReference type="EnsemblMetazoa" id="XM_014395803.2">
    <property type="protein sequence ID" value="XP_014251289.1"/>
    <property type="gene ID" value="LOC106667696"/>
</dbReference>
<evidence type="ECO:0000313" key="3">
    <source>
        <dbReference type="Proteomes" id="UP000494040"/>
    </source>
</evidence>
<evidence type="ECO:0000256" key="1">
    <source>
        <dbReference type="SAM" id="SignalP"/>
    </source>
</evidence>
<evidence type="ECO:0000313" key="2">
    <source>
        <dbReference type="EnsemblMetazoa" id="XP_014251289.1"/>
    </source>
</evidence>
<dbReference type="OrthoDB" id="6624515at2759"/>
<accession>A0A8I6RTM2</accession>
<keyword evidence="1" id="KW-0732">Signal</keyword>
<dbReference type="RefSeq" id="XP_014251289.1">
    <property type="nucleotide sequence ID" value="XM_014395803.2"/>
</dbReference>
<feature type="signal peptide" evidence="1">
    <location>
        <begin position="1"/>
        <end position="16"/>
    </location>
</feature>
<organism evidence="2 3">
    <name type="scientific">Cimex lectularius</name>
    <name type="common">Bed bug</name>
    <name type="synonym">Acanthia lectularia</name>
    <dbReference type="NCBI Taxonomy" id="79782"/>
    <lineage>
        <taxon>Eukaryota</taxon>
        <taxon>Metazoa</taxon>
        <taxon>Ecdysozoa</taxon>
        <taxon>Arthropoda</taxon>
        <taxon>Hexapoda</taxon>
        <taxon>Insecta</taxon>
        <taxon>Pterygota</taxon>
        <taxon>Neoptera</taxon>
        <taxon>Paraneoptera</taxon>
        <taxon>Hemiptera</taxon>
        <taxon>Heteroptera</taxon>
        <taxon>Panheteroptera</taxon>
        <taxon>Cimicomorpha</taxon>
        <taxon>Cimicidae</taxon>
        <taxon>Cimex</taxon>
    </lineage>
</organism>
<protein>
    <recommendedName>
        <fullName evidence="4">CPR type cuticle protein</fullName>
    </recommendedName>
</protein>